<dbReference type="SUPFAM" id="SSF51045">
    <property type="entry name" value="WW domain"/>
    <property type="match status" value="1"/>
</dbReference>
<name>A0ABD2PKX4_9PLAT</name>
<dbReference type="SMART" id="SM00264">
    <property type="entry name" value="BAG"/>
    <property type="match status" value="1"/>
</dbReference>
<dbReference type="InterPro" id="IPR003103">
    <property type="entry name" value="BAG_domain"/>
</dbReference>
<dbReference type="InterPro" id="IPR036020">
    <property type="entry name" value="WW_dom_sf"/>
</dbReference>
<dbReference type="SUPFAM" id="SSF63491">
    <property type="entry name" value="BAG domain"/>
    <property type="match status" value="1"/>
</dbReference>
<sequence>MSEIEPLPLGWEVHLDNRINRYYFVDHNTRSTHWKHPVTQKIYWPVRNLVNEQEEEQQHTPEAEQVDFLTFSGYEEIDRVIDKARNMHVRILDFRGSSHEKNFIELNELLDQMILTLDGIKMDHAPEMRQCRRKTIRDIQYLVELLELKANSMDGLQTSPTPNSLGIQS</sequence>
<dbReference type="Gene3D" id="2.20.70.10">
    <property type="match status" value="1"/>
</dbReference>
<dbReference type="PROSITE" id="PS51035">
    <property type="entry name" value="BAG"/>
    <property type="match status" value="1"/>
</dbReference>
<dbReference type="CDD" id="cd00201">
    <property type="entry name" value="WW"/>
    <property type="match status" value="1"/>
</dbReference>
<evidence type="ECO:0000313" key="3">
    <source>
        <dbReference type="EMBL" id="KAL3308168.1"/>
    </source>
</evidence>
<feature type="domain" description="BAG" evidence="2">
    <location>
        <begin position="73"/>
        <end position="150"/>
    </location>
</feature>
<dbReference type="InterPro" id="IPR036533">
    <property type="entry name" value="BAG_dom_sf"/>
</dbReference>
<evidence type="ECO:0000259" key="1">
    <source>
        <dbReference type="PROSITE" id="PS50020"/>
    </source>
</evidence>
<comment type="caution">
    <text evidence="3">The sequence shown here is derived from an EMBL/GenBank/DDBJ whole genome shotgun (WGS) entry which is preliminary data.</text>
</comment>
<reference evidence="3 4" key="1">
    <citation type="submission" date="2024-11" db="EMBL/GenBank/DDBJ databases">
        <title>Adaptive evolution of stress response genes in parasites aligns with host niche diversity.</title>
        <authorList>
            <person name="Hahn C."/>
            <person name="Resl P."/>
        </authorList>
    </citation>
    <scope>NUCLEOTIDE SEQUENCE [LARGE SCALE GENOMIC DNA]</scope>
    <source>
        <strain evidence="3">EGGRZ-B1_66</strain>
        <tissue evidence="3">Body</tissue>
    </source>
</reference>
<feature type="domain" description="WW" evidence="1">
    <location>
        <begin position="5"/>
        <end position="39"/>
    </location>
</feature>
<keyword evidence="4" id="KW-1185">Reference proteome</keyword>
<evidence type="ECO:0000313" key="4">
    <source>
        <dbReference type="Proteomes" id="UP001626550"/>
    </source>
</evidence>
<dbReference type="InterPro" id="IPR001202">
    <property type="entry name" value="WW_dom"/>
</dbReference>
<protein>
    <recommendedName>
        <fullName evidence="5">WW domain-containing protein</fullName>
    </recommendedName>
</protein>
<dbReference type="Gene3D" id="1.20.58.120">
    <property type="entry name" value="BAG domain"/>
    <property type="match status" value="1"/>
</dbReference>
<dbReference type="PROSITE" id="PS50020">
    <property type="entry name" value="WW_DOMAIN_2"/>
    <property type="match status" value="1"/>
</dbReference>
<gene>
    <name evidence="3" type="ORF">Ciccas_013306</name>
</gene>
<organism evidence="3 4">
    <name type="scientific">Cichlidogyrus casuarinus</name>
    <dbReference type="NCBI Taxonomy" id="1844966"/>
    <lineage>
        <taxon>Eukaryota</taxon>
        <taxon>Metazoa</taxon>
        <taxon>Spiralia</taxon>
        <taxon>Lophotrochozoa</taxon>
        <taxon>Platyhelminthes</taxon>
        <taxon>Monogenea</taxon>
        <taxon>Monopisthocotylea</taxon>
        <taxon>Dactylogyridea</taxon>
        <taxon>Ancyrocephalidae</taxon>
        <taxon>Cichlidogyrus</taxon>
    </lineage>
</organism>
<dbReference type="SMART" id="SM00456">
    <property type="entry name" value="WW"/>
    <property type="match status" value="1"/>
</dbReference>
<accession>A0ABD2PKX4</accession>
<dbReference type="EMBL" id="JBJKFK010005721">
    <property type="protein sequence ID" value="KAL3308168.1"/>
    <property type="molecule type" value="Genomic_DNA"/>
</dbReference>
<dbReference type="Proteomes" id="UP001626550">
    <property type="component" value="Unassembled WGS sequence"/>
</dbReference>
<dbReference type="AlphaFoldDB" id="A0ABD2PKX4"/>
<dbReference type="Pfam" id="PF00397">
    <property type="entry name" value="WW"/>
    <property type="match status" value="1"/>
</dbReference>
<dbReference type="Pfam" id="PF02179">
    <property type="entry name" value="BAG"/>
    <property type="match status" value="1"/>
</dbReference>
<evidence type="ECO:0008006" key="5">
    <source>
        <dbReference type="Google" id="ProtNLM"/>
    </source>
</evidence>
<evidence type="ECO:0000259" key="2">
    <source>
        <dbReference type="PROSITE" id="PS51035"/>
    </source>
</evidence>
<proteinExistence type="predicted"/>